<proteinExistence type="predicted"/>
<protein>
    <submittedName>
        <fullName evidence="1">Uncharacterized protein</fullName>
    </submittedName>
</protein>
<dbReference type="Proteomes" id="UP001525890">
    <property type="component" value="Unassembled WGS sequence"/>
</dbReference>
<keyword evidence="2" id="KW-1185">Reference proteome</keyword>
<organism evidence="1 2">
    <name type="scientific">Laspinema palackyanum D2a</name>
    <dbReference type="NCBI Taxonomy" id="2953684"/>
    <lineage>
        <taxon>Bacteria</taxon>
        <taxon>Bacillati</taxon>
        <taxon>Cyanobacteriota</taxon>
        <taxon>Cyanophyceae</taxon>
        <taxon>Oscillatoriophycideae</taxon>
        <taxon>Oscillatoriales</taxon>
        <taxon>Laspinemataceae</taxon>
        <taxon>Laspinema</taxon>
        <taxon>Laspinema palackyanum</taxon>
    </lineage>
</organism>
<comment type="caution">
    <text evidence="1">The sequence shown here is derived from an EMBL/GenBank/DDBJ whole genome shotgun (WGS) entry which is preliminary data.</text>
</comment>
<gene>
    <name evidence="1" type="ORF">NG799_02130</name>
</gene>
<evidence type="ECO:0000313" key="1">
    <source>
        <dbReference type="EMBL" id="MCT7965131.1"/>
    </source>
</evidence>
<sequence length="108" mass="12187">MTKALGFYLDTIPPELAKIEEIASKIPPKSWTLLIEFSANQASILLWAECSNNEYNHVLSTRNAIFKRVLADPMIKSVSEIDNSNMSAKNWLSVVAWCQDKATTTFHQ</sequence>
<name>A0ABT2MMK7_9CYAN</name>
<dbReference type="EMBL" id="JAMXFF010000002">
    <property type="protein sequence ID" value="MCT7965131.1"/>
    <property type="molecule type" value="Genomic_DNA"/>
</dbReference>
<reference evidence="1 2" key="1">
    <citation type="journal article" date="2022" name="Front. Microbiol.">
        <title>High genomic differentiation and limited gene flow indicate recent cryptic speciation within the genus Laspinema (cyanobacteria).</title>
        <authorList>
            <person name="Stanojkovic A."/>
            <person name="Skoupy S."/>
            <person name="Skaloud P."/>
            <person name="Dvorak P."/>
        </authorList>
    </citation>
    <scope>NUCLEOTIDE SEQUENCE [LARGE SCALE GENOMIC DNA]</scope>
    <source>
        <strain evidence="1 2">D2a</strain>
    </source>
</reference>
<dbReference type="RefSeq" id="WP_368004850.1">
    <property type="nucleotide sequence ID" value="NZ_JAMXFF010000002.1"/>
</dbReference>
<accession>A0ABT2MMK7</accession>
<evidence type="ECO:0000313" key="2">
    <source>
        <dbReference type="Proteomes" id="UP001525890"/>
    </source>
</evidence>